<gene>
    <name evidence="6" type="ORF">FXB38_17895</name>
</gene>
<dbReference type="PANTHER" id="PTHR43400">
    <property type="entry name" value="FUMARATE REDUCTASE"/>
    <property type="match status" value="1"/>
</dbReference>
<proteinExistence type="predicted"/>
<dbReference type="RefSeq" id="WP_148752215.1">
    <property type="nucleotide sequence ID" value="NZ_VSSR01000027.1"/>
</dbReference>
<dbReference type="Pfam" id="PF00890">
    <property type="entry name" value="FAD_binding_2"/>
    <property type="match status" value="1"/>
</dbReference>
<dbReference type="InterPro" id="IPR003953">
    <property type="entry name" value="FAD-dep_OxRdtase_2_FAD-bd"/>
</dbReference>
<dbReference type="AlphaFoldDB" id="A0A5S4WQD3"/>
<keyword evidence="7" id="KW-1185">Reference proteome</keyword>
<comment type="cofactor">
    <cofactor evidence="1">
        <name>FAD</name>
        <dbReference type="ChEBI" id="CHEBI:57692"/>
    </cofactor>
</comment>
<dbReference type="Proteomes" id="UP000324853">
    <property type="component" value="Unassembled WGS sequence"/>
</dbReference>
<dbReference type="OrthoDB" id="3178130at2"/>
<dbReference type="PANTHER" id="PTHR43400:SF10">
    <property type="entry name" value="3-OXOSTEROID 1-DEHYDROGENASE"/>
    <property type="match status" value="1"/>
</dbReference>
<dbReference type="SUPFAM" id="SSF56425">
    <property type="entry name" value="Succinate dehydrogenase/fumarate reductase flavoprotein, catalytic domain"/>
    <property type="match status" value="1"/>
</dbReference>
<dbReference type="SUPFAM" id="SSF51905">
    <property type="entry name" value="FAD/NAD(P)-binding domain"/>
    <property type="match status" value="1"/>
</dbReference>
<organism evidence="6 7">
    <name type="scientific">Bradyrhizobium cytisi</name>
    <dbReference type="NCBI Taxonomy" id="515489"/>
    <lineage>
        <taxon>Bacteria</taxon>
        <taxon>Pseudomonadati</taxon>
        <taxon>Pseudomonadota</taxon>
        <taxon>Alphaproteobacteria</taxon>
        <taxon>Hyphomicrobiales</taxon>
        <taxon>Nitrobacteraceae</taxon>
        <taxon>Bradyrhizobium</taxon>
    </lineage>
</organism>
<dbReference type="Gene3D" id="3.50.50.60">
    <property type="entry name" value="FAD/NAD(P)-binding domain"/>
    <property type="match status" value="2"/>
</dbReference>
<dbReference type="InterPro" id="IPR027477">
    <property type="entry name" value="Succ_DH/fumarate_Rdtase_cat_sf"/>
</dbReference>
<protein>
    <submittedName>
        <fullName evidence="6">FAD-dependent oxidoreductase</fullName>
    </submittedName>
</protein>
<keyword evidence="3" id="KW-0274">FAD</keyword>
<evidence type="ECO:0000256" key="1">
    <source>
        <dbReference type="ARBA" id="ARBA00001974"/>
    </source>
</evidence>
<evidence type="ECO:0000256" key="4">
    <source>
        <dbReference type="ARBA" id="ARBA00023002"/>
    </source>
</evidence>
<evidence type="ECO:0000259" key="5">
    <source>
        <dbReference type="Pfam" id="PF00890"/>
    </source>
</evidence>
<evidence type="ECO:0000313" key="7">
    <source>
        <dbReference type="Proteomes" id="UP000324853"/>
    </source>
</evidence>
<keyword evidence="4" id="KW-0560">Oxidoreductase</keyword>
<name>A0A5S4WQD3_9BRAD</name>
<dbReference type="InterPro" id="IPR036188">
    <property type="entry name" value="FAD/NAD-bd_sf"/>
</dbReference>
<evidence type="ECO:0000256" key="2">
    <source>
        <dbReference type="ARBA" id="ARBA00022630"/>
    </source>
</evidence>
<dbReference type="PRINTS" id="PR00411">
    <property type="entry name" value="PNDRDTASEI"/>
</dbReference>
<dbReference type="EMBL" id="VSSR01000027">
    <property type="protein sequence ID" value="TYL83571.1"/>
    <property type="molecule type" value="Genomic_DNA"/>
</dbReference>
<accession>A0A5S4WQD3</accession>
<sequence>MPQGDRCFAVETDLLVIGAGAAGMTAALVGALEGLDVILCEKSDMVGGTTATSAGTVWIPGNRQGQRAGTHDTIEAARTYLAAMLGAHATDERLDTFLKVGPIVLDYLEQKTSVQFAAPPVHPDYKNLPGAAIGGRALGAVPFDGRKLGSDFARIGPPRREFMALGGMMIGKADISPLLAPFRNWTNFRHVVGLLTRHALDRIHHRRGTRLLMGNALVARLFDSVRRAGVGLRFETALHEIICEGDAIVGAALSSPGGEVAIRARKGVVLATGGVGWSRDLRERLFPDAARRFSLAPSSNTGDGILAAERVNAVIERDLESPALWMPSSVMAQADGHVSVFPHIMLDRAKPGLLAVNKSGRRFVNEADSYHDFVAAMLRSNASEASATPAFLICDRSFIRDFGLGLVHPGTRNLSGFLDAGYLMEGETIEALARKIGVDADHLVQTVERYNDFAETGIDEDFGRGSSELNRFNGDPRGKPNPCLRRIGPGPYYAVAVWPSDLASSAGLRTDSCGRVSSRDGKIISGLYAVGTDASSIFRGTYPGPGTMIGPAIVFGWCAAMDAAGTLRRFLA</sequence>
<reference evidence="6 7" key="1">
    <citation type="submission" date="2019-08" db="EMBL/GenBank/DDBJ databases">
        <title>Bradyrhizobium hipponensis sp. nov., a rhizobium isolated from a Lupinus angustifolius root nodule in Tunisia.</title>
        <authorList>
            <person name="Off K."/>
            <person name="Rejili M."/>
            <person name="Mars M."/>
            <person name="Brachmann A."/>
            <person name="Marin M."/>
        </authorList>
    </citation>
    <scope>NUCLEOTIDE SEQUENCE [LARGE SCALE GENOMIC DNA]</scope>
    <source>
        <strain evidence="6 7">CTAW11</strain>
    </source>
</reference>
<evidence type="ECO:0000256" key="3">
    <source>
        <dbReference type="ARBA" id="ARBA00022827"/>
    </source>
</evidence>
<dbReference type="Gene3D" id="3.90.700.10">
    <property type="entry name" value="Succinate dehydrogenase/fumarate reductase flavoprotein, catalytic domain"/>
    <property type="match status" value="1"/>
</dbReference>
<dbReference type="GO" id="GO:0008202">
    <property type="term" value="P:steroid metabolic process"/>
    <property type="evidence" value="ECO:0007669"/>
    <property type="project" value="UniProtKB-ARBA"/>
</dbReference>
<feature type="domain" description="FAD-dependent oxidoreductase 2 FAD-binding" evidence="5">
    <location>
        <begin position="13"/>
        <end position="547"/>
    </location>
</feature>
<evidence type="ECO:0000313" key="6">
    <source>
        <dbReference type="EMBL" id="TYL83571.1"/>
    </source>
</evidence>
<dbReference type="GO" id="GO:0016491">
    <property type="term" value="F:oxidoreductase activity"/>
    <property type="evidence" value="ECO:0007669"/>
    <property type="project" value="UniProtKB-KW"/>
</dbReference>
<comment type="caution">
    <text evidence="6">The sequence shown here is derived from an EMBL/GenBank/DDBJ whole genome shotgun (WGS) entry which is preliminary data.</text>
</comment>
<dbReference type="InterPro" id="IPR050315">
    <property type="entry name" value="FAD-oxidoreductase_2"/>
</dbReference>
<keyword evidence="2" id="KW-0285">Flavoprotein</keyword>